<keyword evidence="4" id="KW-0479">Metal-binding</keyword>
<feature type="region of interest" description="Disordered" evidence="9">
    <location>
        <begin position="1"/>
        <end position="21"/>
    </location>
</feature>
<dbReference type="Proteomes" id="UP001174136">
    <property type="component" value="Unassembled WGS sequence"/>
</dbReference>
<dbReference type="PANTHER" id="PTHR12673:SF13">
    <property type="entry name" value="FYVE, RHOGEF AND PH DOMAIN-CONTAINING PROTEIN 5"/>
    <property type="match status" value="1"/>
</dbReference>
<feature type="domain" description="PH" evidence="10">
    <location>
        <begin position="1115"/>
        <end position="1209"/>
    </location>
</feature>
<dbReference type="Pfam" id="PF01363">
    <property type="entry name" value="FYVE"/>
    <property type="match status" value="1"/>
</dbReference>
<dbReference type="InterPro" id="IPR000219">
    <property type="entry name" value="DH_dom"/>
</dbReference>
<dbReference type="Gene3D" id="3.30.40.10">
    <property type="entry name" value="Zinc/RING finger domain, C3HC4 (zinc finger)"/>
    <property type="match status" value="1"/>
</dbReference>
<dbReference type="CDD" id="cd00160">
    <property type="entry name" value="RhoGEF"/>
    <property type="match status" value="1"/>
</dbReference>
<feature type="region of interest" description="Disordered" evidence="9">
    <location>
        <begin position="820"/>
        <end position="841"/>
    </location>
</feature>
<dbReference type="SMART" id="SM00325">
    <property type="entry name" value="RhoGEF"/>
    <property type="match status" value="1"/>
</dbReference>
<dbReference type="InterPro" id="IPR051092">
    <property type="entry name" value="FYVE_RhoGEF_PH"/>
</dbReference>
<feature type="compositionally biased region" description="Basic and acidic residues" evidence="9">
    <location>
        <begin position="869"/>
        <end position="893"/>
    </location>
</feature>
<protein>
    <submittedName>
        <fullName evidence="13">FYVE, RhoGEF and PH domain-containing protein 5</fullName>
    </submittedName>
</protein>
<evidence type="ECO:0000256" key="5">
    <source>
        <dbReference type="ARBA" id="ARBA00022771"/>
    </source>
</evidence>
<dbReference type="SUPFAM" id="SSF50729">
    <property type="entry name" value="PH domain-like"/>
    <property type="match status" value="2"/>
</dbReference>
<keyword evidence="7" id="KW-0206">Cytoskeleton</keyword>
<feature type="region of interest" description="Disordered" evidence="9">
    <location>
        <begin position="856"/>
        <end position="893"/>
    </location>
</feature>
<dbReference type="SMART" id="SM00064">
    <property type="entry name" value="FYVE"/>
    <property type="match status" value="1"/>
</dbReference>
<dbReference type="PROSITE" id="PS50003">
    <property type="entry name" value="PH_DOMAIN"/>
    <property type="match status" value="2"/>
</dbReference>
<dbReference type="Gene3D" id="1.20.900.10">
    <property type="entry name" value="Dbl homology (DH) domain"/>
    <property type="match status" value="1"/>
</dbReference>
<feature type="domain" description="DH" evidence="11">
    <location>
        <begin position="897"/>
        <end position="1086"/>
    </location>
</feature>
<evidence type="ECO:0000256" key="1">
    <source>
        <dbReference type="ARBA" id="ARBA00004245"/>
    </source>
</evidence>
<dbReference type="InterPro" id="IPR011993">
    <property type="entry name" value="PH-like_dom_sf"/>
</dbReference>
<dbReference type="InterPro" id="IPR013083">
    <property type="entry name" value="Znf_RING/FYVE/PHD"/>
</dbReference>
<dbReference type="InterPro" id="IPR035899">
    <property type="entry name" value="DBL_dom_sf"/>
</dbReference>
<gene>
    <name evidence="13" type="primary">FGD5_0</name>
    <name evidence="13" type="ORF">N1851_011007</name>
</gene>
<dbReference type="GO" id="GO:0005737">
    <property type="term" value="C:cytoplasm"/>
    <property type="evidence" value="ECO:0007669"/>
    <property type="project" value="TreeGrafter"/>
</dbReference>
<evidence type="ECO:0000256" key="4">
    <source>
        <dbReference type="ARBA" id="ARBA00022723"/>
    </source>
</evidence>
<dbReference type="Pfam" id="PF00621">
    <property type="entry name" value="RhoGEF"/>
    <property type="match status" value="1"/>
</dbReference>
<dbReference type="InterPro" id="IPR017455">
    <property type="entry name" value="Znf_FYVE-rel"/>
</dbReference>
<organism evidence="13 14">
    <name type="scientific">Merluccius polli</name>
    <name type="common">Benguela hake</name>
    <name type="synonym">Merluccius cadenati</name>
    <dbReference type="NCBI Taxonomy" id="89951"/>
    <lineage>
        <taxon>Eukaryota</taxon>
        <taxon>Metazoa</taxon>
        <taxon>Chordata</taxon>
        <taxon>Craniata</taxon>
        <taxon>Vertebrata</taxon>
        <taxon>Euteleostomi</taxon>
        <taxon>Actinopterygii</taxon>
        <taxon>Neopterygii</taxon>
        <taxon>Teleostei</taxon>
        <taxon>Neoteleostei</taxon>
        <taxon>Acanthomorphata</taxon>
        <taxon>Zeiogadaria</taxon>
        <taxon>Gadariae</taxon>
        <taxon>Gadiformes</taxon>
        <taxon>Gadoidei</taxon>
        <taxon>Merlucciidae</taxon>
        <taxon>Merluccius</taxon>
    </lineage>
</organism>
<dbReference type="PANTHER" id="PTHR12673">
    <property type="entry name" value="FACIOGENITAL DYSPLASIA PROTEIN"/>
    <property type="match status" value="1"/>
</dbReference>
<evidence type="ECO:0000259" key="12">
    <source>
        <dbReference type="PROSITE" id="PS50178"/>
    </source>
</evidence>
<evidence type="ECO:0000259" key="10">
    <source>
        <dbReference type="PROSITE" id="PS50003"/>
    </source>
</evidence>
<evidence type="ECO:0000256" key="3">
    <source>
        <dbReference type="ARBA" id="ARBA00022658"/>
    </source>
</evidence>
<keyword evidence="14" id="KW-1185">Reference proteome</keyword>
<dbReference type="SUPFAM" id="SSF48065">
    <property type="entry name" value="DBL homology domain (DH-domain)"/>
    <property type="match status" value="1"/>
</dbReference>
<dbReference type="EMBL" id="JAOPHQ010002004">
    <property type="protein sequence ID" value="KAK0148677.1"/>
    <property type="molecule type" value="Genomic_DNA"/>
</dbReference>
<feature type="region of interest" description="Disordered" evidence="9">
    <location>
        <begin position="93"/>
        <end position="140"/>
    </location>
</feature>
<evidence type="ECO:0000313" key="13">
    <source>
        <dbReference type="EMBL" id="KAK0148677.1"/>
    </source>
</evidence>
<name>A0AA47MXY1_MERPO</name>
<proteinExistence type="predicted"/>
<evidence type="ECO:0000256" key="6">
    <source>
        <dbReference type="ARBA" id="ARBA00022833"/>
    </source>
</evidence>
<dbReference type="SMART" id="SM00233">
    <property type="entry name" value="PH"/>
    <property type="match status" value="2"/>
</dbReference>
<comment type="caution">
    <text evidence="13">The sequence shown here is derived from an EMBL/GenBank/DDBJ whole genome shotgun (WGS) entry which is preliminary data.</text>
</comment>
<feature type="domain" description="PH" evidence="10">
    <location>
        <begin position="1357"/>
        <end position="1445"/>
    </location>
</feature>
<evidence type="ECO:0000256" key="7">
    <source>
        <dbReference type="ARBA" id="ARBA00023212"/>
    </source>
</evidence>
<dbReference type="Gene3D" id="2.30.29.30">
    <property type="entry name" value="Pleckstrin-homology domain (PH domain)/Phosphotyrosine-binding domain (PTB)"/>
    <property type="match status" value="2"/>
</dbReference>
<dbReference type="CDD" id="cd13237">
    <property type="entry name" value="PH2_FGD5_FGD6"/>
    <property type="match status" value="1"/>
</dbReference>
<dbReference type="InterPro" id="IPR000306">
    <property type="entry name" value="Znf_FYVE"/>
</dbReference>
<feature type="domain" description="FYVE-type" evidence="12">
    <location>
        <begin position="1243"/>
        <end position="1302"/>
    </location>
</feature>
<dbReference type="PROSITE" id="PS50010">
    <property type="entry name" value="DH_2"/>
    <property type="match status" value="1"/>
</dbReference>
<feature type="compositionally biased region" description="Low complexity" evidence="9">
    <location>
        <begin position="9"/>
        <end position="21"/>
    </location>
</feature>
<keyword evidence="2" id="KW-0963">Cytoplasm</keyword>
<accession>A0AA47MXY1</accession>
<keyword evidence="5 8" id="KW-0863">Zinc-finger</keyword>
<evidence type="ECO:0000313" key="14">
    <source>
        <dbReference type="Proteomes" id="UP001174136"/>
    </source>
</evidence>
<evidence type="ECO:0000259" key="11">
    <source>
        <dbReference type="PROSITE" id="PS50010"/>
    </source>
</evidence>
<evidence type="ECO:0000256" key="9">
    <source>
        <dbReference type="SAM" id="MobiDB-lite"/>
    </source>
</evidence>
<dbReference type="GO" id="GO:0008270">
    <property type="term" value="F:zinc ion binding"/>
    <property type="evidence" value="ECO:0007669"/>
    <property type="project" value="UniProtKB-KW"/>
</dbReference>
<dbReference type="Pfam" id="PF00169">
    <property type="entry name" value="PH"/>
    <property type="match status" value="2"/>
</dbReference>
<sequence length="1445" mass="162304">MPRACSSTAKGPKPAVAPKPKVVQDCDTRDVVYNTSQEACINGGSLPLGEELDRGKEPERSVGEEVEVKATVTQRIGCHDLCSEQKDLWNASQELDSGEESAKRTQEDDMMQDSDEEWRLTDPSTLRDTVGSPDSLAVSDAGLTADSTNTMEMTDTDMTEDMNSEACDAGEALADTDGFSVGDCSFASVEEEEVGGSAVKGPGLRDILKRKETLEDGEEDNEVYYTTDALTGSLTKSPAIGQQGPLKVREEQDMGPANGHGVISNVLNVECSHGILKRAGNLQPCQKQGSHVFLEAKTKPEPNYISSEDVIDGRQILIDQKVAMLSKSPLIQHKHLLGDSTVVLPSKYRCITDKDSTFRKCINNEPIECAEDNLDIDDGVVEDKDKEKITTRQNRMDVKSEDHTTRLLNASLDCRPRFRLVSFSMPTDLDTSLTSSISESQLTSPNDSYVFRDEDDIEGHIVPFLDDTTDTEQDLNEEHVYEEAGQDLEGDLVLSFDKRYVIPSSLPLSGKLSHYLGRDQMAPALTSSPMLNTVRAKCYSKPHRLSHYPRSFSVEGKDMSLHLCKEREGPSRERGEDGLFLSYAFGSSGSFSQCPPRPCSGLSTPTSMLDIPPPFELACITKKPITKSSPSLLMDNDLFEKNKKKKSSIKRFLMLKFKKKSDSKPMMELNSPSSRSSSESINHITNRSLEMDKNNLSNFSKFNVCPTSSPRSSSKHLSTFASYKDCQRNERSLAFLNRSVIRVESFEDRSRVPFVALPLTKPRSISFPNTDTSDYENIPPLSSDYENVQVRHLRPVRHETFPEFFDRPFRAQATAHDTDGYVDMSSFPGFERRTRAPPEETESAYTEAYKVCSMAVGPTTGPAGGGGAEGHDQGHTSEEEDRGADSNYDRPPDGRSRAFYIAKELMDTERLHVKTLKHLQEDFREAVGAAVGEDGEGALGDERLREILNELPDVYTLHCRILAELENRIRHWDESQRIADVILSKKAEFFVFTSFIGHYDRSVSLLEDSCRNSPAFAAVVSQFEQSAECDGVSLKHQLLRVIVRVAQYRMLLTDYLNNLRPDSKEYEDTQAAVAVVSDIADQANDSLKHGENMLRLVNIEYSVRGQKDLLQPDRVFIKEGTLMKVSRKSTQPRHLFLMNDVLLYTYPQQDGKYRLKNTLSLTGMKVTKPSAEDALNALKIEVMDISITLSASSSSEREDWFYTLSRTVVEHARGPTMYTSFHGEDKERLRRSLGEKPPTLVPVSQVMMCMNCTCDFSLTLRRHHCHACGRIVCRSCSRNRYPLKYMKDRMAKVCDHCYSELKARGGGHLSASTAQNSPRLNRSSRPLSTVFQNIHPPNLWRHRKGTASFTQVAVCEEGAISGSLQRSKRSKHHWKRLWFLLKDKVLYTYRAQEEKVASESLPLLGFTVKLPDRQEREEEAKMFQLYHKKTLYYTFKAEDNCTAQR</sequence>
<dbReference type="InterPro" id="IPR001849">
    <property type="entry name" value="PH_domain"/>
</dbReference>
<evidence type="ECO:0000256" key="8">
    <source>
        <dbReference type="PROSITE-ProRule" id="PRU00091"/>
    </source>
</evidence>
<keyword evidence="6" id="KW-0862">Zinc</keyword>
<dbReference type="PROSITE" id="PS50178">
    <property type="entry name" value="ZF_FYVE"/>
    <property type="match status" value="1"/>
</dbReference>
<dbReference type="GO" id="GO:0005085">
    <property type="term" value="F:guanyl-nucleotide exchange factor activity"/>
    <property type="evidence" value="ECO:0007669"/>
    <property type="project" value="UniProtKB-KW"/>
</dbReference>
<dbReference type="GO" id="GO:0005856">
    <property type="term" value="C:cytoskeleton"/>
    <property type="evidence" value="ECO:0007669"/>
    <property type="project" value="UniProtKB-SubCell"/>
</dbReference>
<evidence type="ECO:0000256" key="2">
    <source>
        <dbReference type="ARBA" id="ARBA00022490"/>
    </source>
</evidence>
<keyword evidence="3" id="KW-0344">Guanine-nucleotide releasing factor</keyword>
<comment type="subcellular location">
    <subcellularLocation>
        <location evidence="1">Cytoplasm</location>
        <location evidence="1">Cytoskeleton</location>
    </subcellularLocation>
</comment>
<reference evidence="13" key="1">
    <citation type="journal article" date="2023" name="Front. Mar. Sci.">
        <title>A new Merluccius polli reference genome to investigate the effects of global change in West African waters.</title>
        <authorList>
            <person name="Mateo J.L."/>
            <person name="Blanco-Fernandez C."/>
            <person name="Garcia-Vazquez E."/>
            <person name="Machado-Schiaffino G."/>
        </authorList>
    </citation>
    <scope>NUCLEOTIDE SEQUENCE</scope>
    <source>
        <strain evidence="13">C29</strain>
        <tissue evidence="13">Fin</tissue>
    </source>
</reference>